<name>A0A1F6A7L3_9BACT</name>
<comment type="caution">
    <text evidence="1">The sequence shown here is derived from an EMBL/GenBank/DDBJ whole genome shotgun (WGS) entry which is preliminary data.</text>
</comment>
<dbReference type="Proteomes" id="UP000177092">
    <property type="component" value="Unassembled WGS sequence"/>
</dbReference>
<dbReference type="AlphaFoldDB" id="A0A1F6A7L3"/>
<sequence length="215" mass="24885">MKGKQNSKPSDLRKYLEKGVYLGYIEELDFSERFAVIQSPKLDKLFFLFSPELSLLDYKDVKPVYVKEASQPNPIEEMYKDSIVPDLKPGDSILFTIDGGLIQRIKDKKEQMKKVIFTSNFPNFLDGKLKYVPKALDAKEIVPYRDVVTFGQVVKAFDKYIVIDAGIYLFIELSSGNVTSWSWKTFKRKKANEKYKIGDWIKVEFGEISFIDFAK</sequence>
<dbReference type="EMBL" id="MFJN01000036">
    <property type="protein sequence ID" value="OGG20730.1"/>
    <property type="molecule type" value="Genomic_DNA"/>
</dbReference>
<gene>
    <name evidence="1" type="ORF">A3D03_05590</name>
</gene>
<accession>A0A1F6A7L3</accession>
<organism evidence="1 2">
    <name type="scientific">Candidatus Gottesmanbacteria bacterium RIFCSPHIGHO2_02_FULL_40_13</name>
    <dbReference type="NCBI Taxonomy" id="1798384"/>
    <lineage>
        <taxon>Bacteria</taxon>
        <taxon>Candidatus Gottesmaniibacteriota</taxon>
    </lineage>
</organism>
<reference evidence="1 2" key="1">
    <citation type="journal article" date="2016" name="Nat. Commun.">
        <title>Thousands of microbial genomes shed light on interconnected biogeochemical processes in an aquifer system.</title>
        <authorList>
            <person name="Anantharaman K."/>
            <person name="Brown C.T."/>
            <person name="Hug L.A."/>
            <person name="Sharon I."/>
            <person name="Castelle C.J."/>
            <person name="Probst A.J."/>
            <person name="Thomas B.C."/>
            <person name="Singh A."/>
            <person name="Wilkins M.J."/>
            <person name="Karaoz U."/>
            <person name="Brodie E.L."/>
            <person name="Williams K.H."/>
            <person name="Hubbard S.S."/>
            <person name="Banfield J.F."/>
        </authorList>
    </citation>
    <scope>NUCLEOTIDE SEQUENCE [LARGE SCALE GENOMIC DNA]</scope>
</reference>
<dbReference type="STRING" id="1798384.A3D03_05590"/>
<protein>
    <submittedName>
        <fullName evidence="1">Uncharacterized protein</fullName>
    </submittedName>
</protein>
<evidence type="ECO:0000313" key="1">
    <source>
        <dbReference type="EMBL" id="OGG20730.1"/>
    </source>
</evidence>
<proteinExistence type="predicted"/>
<evidence type="ECO:0000313" key="2">
    <source>
        <dbReference type="Proteomes" id="UP000177092"/>
    </source>
</evidence>